<dbReference type="EMBL" id="CP000528">
    <property type="protein sequence ID" value="ABM30110.1"/>
    <property type="molecule type" value="Genomic_DNA"/>
</dbReference>
<accession>A0A0H3ADY7</accession>
<geneLocation type="plasmid" evidence="3 4">
    <name>pDVUL01</name>
</geneLocation>
<dbReference type="KEGG" id="dvl:Dvul_3099"/>
<reference evidence="4" key="1">
    <citation type="journal article" date="2009" name="Environ. Microbiol.">
        <title>Contribution of mobile genetic elements to Desulfovibrio vulgaris genome plasticity.</title>
        <authorList>
            <person name="Walker C.B."/>
            <person name="Stolyar S."/>
            <person name="Chivian D."/>
            <person name="Pinel N."/>
            <person name="Gabster J.A."/>
            <person name="Dehal P.S."/>
            <person name="He Z."/>
            <person name="Yang Z.K."/>
            <person name="Yen H.C."/>
            <person name="Zhou J."/>
            <person name="Wall J.D."/>
            <person name="Hazen T.C."/>
            <person name="Arkin A.P."/>
            <person name="Stahl D.A."/>
        </authorList>
    </citation>
    <scope>NUCLEOTIDE SEQUENCE [LARGE SCALE GENOMIC DNA]</scope>
    <source>
        <strain evidence="4">DP4</strain>
    </source>
</reference>
<dbReference type="NCBIfam" id="NF041746">
    <property type="entry name" value="Drt2"/>
    <property type="match status" value="1"/>
</dbReference>
<evidence type="ECO:0000259" key="2">
    <source>
        <dbReference type="PROSITE" id="PS50878"/>
    </source>
</evidence>
<dbReference type="InterPro" id="IPR000477">
    <property type="entry name" value="RT_dom"/>
</dbReference>
<dbReference type="AlphaFoldDB" id="A0A0H3ADY7"/>
<sequence length="427" mass="49767">MKKEKIDGWYKSGRNYLHFDEKVSFEKASRIVKNPRKVASWNFFPFLQTTVKTSKITRNDEGEIVPKNKSRPISYAAHTDSHIYSYYATLLQPIYEKFIEKHGLGTNITGFRKLDGECNIDFAHRAFNAIRSMTPCIALSFDVKSFFDEIDHSILKQAWCTILEKTLLPEDHFAIFKSLTTYSYVDRDDAFNAFGITKSSKKNGIRRICNPLEFRSILRPAGLIKRNKNSYGIPQGSPISGLLSNIYLFEFDKAISYFASDTKSHYYRYCDDIIIICNEEHEELFKNLVSDELKKLNLRTNEKNVIRKFFMGCDGPECDKPIQYLGFVFDGKRAVIRSASHSRFLKRMRKAVSLAKQTKRKRDKIRTSKGLETTSLHKKKLYTKYSYLGNRNYISYAHRAAKIMDEDAIKKQVKPLWKRLRQEIESD</sequence>
<comment type="similarity">
    <text evidence="1">Belongs to the bacterial reverse transcriptase family.</text>
</comment>
<dbReference type="Proteomes" id="UP000009173">
    <property type="component" value="Plasmid pDVUL01"/>
</dbReference>
<dbReference type="CDD" id="cd01651">
    <property type="entry name" value="RT_G2_intron"/>
    <property type="match status" value="1"/>
</dbReference>
<name>A0A0H3ADY7_NITV4</name>
<proteinExistence type="inferred from homology"/>
<dbReference type="PANTHER" id="PTHR34047:SF8">
    <property type="entry name" value="PROTEIN YKFC"/>
    <property type="match status" value="1"/>
</dbReference>
<dbReference type="InterPro" id="IPR051083">
    <property type="entry name" value="GrpII_Intron_Splice-Mob/Def"/>
</dbReference>
<protein>
    <recommendedName>
        <fullName evidence="2">Reverse transcriptase domain-containing protein</fullName>
    </recommendedName>
</protein>
<dbReference type="PANTHER" id="PTHR34047">
    <property type="entry name" value="NUCLEAR INTRON MATURASE 1, MITOCHONDRIAL-RELATED"/>
    <property type="match status" value="1"/>
</dbReference>
<organism evidence="3 4">
    <name type="scientific">Nitratidesulfovibrio vulgaris (strain DP4)</name>
    <name type="common">Desulfovibrio vulgaris</name>
    <dbReference type="NCBI Taxonomy" id="391774"/>
    <lineage>
        <taxon>Bacteria</taxon>
        <taxon>Pseudomonadati</taxon>
        <taxon>Thermodesulfobacteriota</taxon>
        <taxon>Desulfovibrionia</taxon>
        <taxon>Desulfovibrionales</taxon>
        <taxon>Desulfovibrionaceae</taxon>
        <taxon>Nitratidesulfovibrio</taxon>
    </lineage>
</organism>
<gene>
    <name evidence="3" type="ordered locus">Dvul_3099</name>
</gene>
<dbReference type="HOGENOM" id="CLU_038920_0_0_7"/>
<feature type="domain" description="Reverse transcriptase" evidence="2">
    <location>
        <begin position="1"/>
        <end position="329"/>
    </location>
</feature>
<dbReference type="RefSeq" id="WP_011787303.1">
    <property type="nucleotide sequence ID" value="NC_008741.1"/>
</dbReference>
<dbReference type="InterPro" id="IPR043502">
    <property type="entry name" value="DNA/RNA_pol_sf"/>
</dbReference>
<evidence type="ECO:0000313" key="3">
    <source>
        <dbReference type="EMBL" id="ABM30110.1"/>
    </source>
</evidence>
<evidence type="ECO:0000256" key="1">
    <source>
        <dbReference type="ARBA" id="ARBA00034120"/>
    </source>
</evidence>
<evidence type="ECO:0000313" key="4">
    <source>
        <dbReference type="Proteomes" id="UP000009173"/>
    </source>
</evidence>
<dbReference type="PROSITE" id="PS50878">
    <property type="entry name" value="RT_POL"/>
    <property type="match status" value="1"/>
</dbReference>
<keyword evidence="3" id="KW-0614">Plasmid</keyword>
<dbReference type="Pfam" id="PF00078">
    <property type="entry name" value="RVT_1"/>
    <property type="match status" value="1"/>
</dbReference>
<dbReference type="SUPFAM" id="SSF56672">
    <property type="entry name" value="DNA/RNA polymerases"/>
    <property type="match status" value="1"/>
</dbReference>